<dbReference type="HOGENOM" id="CLU_039613_16_2_5"/>
<comment type="similarity">
    <text evidence="1">Belongs to the LysR transcriptional regulatory family.</text>
</comment>
<dbReference type="FunFam" id="1.10.10.10:FF:000001">
    <property type="entry name" value="LysR family transcriptional regulator"/>
    <property type="match status" value="1"/>
</dbReference>
<dbReference type="EMBL" id="CP008941">
    <property type="protein sequence ID" value="AIK97061.1"/>
    <property type="molecule type" value="Genomic_DNA"/>
</dbReference>
<dbReference type="Pfam" id="PF03466">
    <property type="entry name" value="LysR_substrate"/>
    <property type="match status" value="1"/>
</dbReference>
<dbReference type="InterPro" id="IPR058163">
    <property type="entry name" value="LysR-type_TF_proteobact-type"/>
</dbReference>
<accession>A0A077AWY4</accession>
<proteinExistence type="inferred from homology"/>
<dbReference type="InterPro" id="IPR005119">
    <property type="entry name" value="LysR_subst-bd"/>
</dbReference>
<dbReference type="GO" id="GO:0043565">
    <property type="term" value="F:sequence-specific DNA binding"/>
    <property type="evidence" value="ECO:0007669"/>
    <property type="project" value="TreeGrafter"/>
</dbReference>
<dbReference type="KEGG" id="paca:ID47_10450"/>
<evidence type="ECO:0000259" key="5">
    <source>
        <dbReference type="PROSITE" id="PS50931"/>
    </source>
</evidence>
<evidence type="ECO:0000313" key="7">
    <source>
        <dbReference type="Proteomes" id="UP000028926"/>
    </source>
</evidence>
<sequence>MRPIDLSKLRPFYMVAKEGNITKAARKLNVTQPSLSELISDLEYNMKAQLFERLPRGVRLTPQGERLFIHAQKMVEEHEAFEKVFYEKNDEIEGNLKIITMPFGGSEWLVPTLKGFLERHPEINIKILLRSENIEPTEGDVVICPLILHQPHLIQKYLYTAHTKLFASQSYLKKFGTPRTIEELNHHRLIVYRSNYYTPYGSTNWLLNIGIQEGQGSRKPYFEIDSLNGMINSALHGYGIVELPDLSIPLTSSLVDVLPEISGPAVEMYYTFPEKRKNSKKINLLFKHLSKNVSQWEGRKK</sequence>
<dbReference type="InterPro" id="IPR036390">
    <property type="entry name" value="WH_DNA-bd_sf"/>
</dbReference>
<dbReference type="InterPro" id="IPR000847">
    <property type="entry name" value="LysR_HTH_N"/>
</dbReference>
<dbReference type="SUPFAM" id="SSF53850">
    <property type="entry name" value="Periplasmic binding protein-like II"/>
    <property type="match status" value="1"/>
</dbReference>
<dbReference type="Gene3D" id="1.10.10.10">
    <property type="entry name" value="Winged helix-like DNA-binding domain superfamily/Winged helix DNA-binding domain"/>
    <property type="match status" value="1"/>
</dbReference>
<dbReference type="GO" id="GO:0006351">
    <property type="term" value="P:DNA-templated transcription"/>
    <property type="evidence" value="ECO:0007669"/>
    <property type="project" value="TreeGrafter"/>
</dbReference>
<dbReference type="Pfam" id="PF00126">
    <property type="entry name" value="HTH_1"/>
    <property type="match status" value="1"/>
</dbReference>
<dbReference type="PRINTS" id="PR00039">
    <property type="entry name" value="HTHLYSR"/>
</dbReference>
<reference evidence="6 7" key="1">
    <citation type="submission" date="2014-07" db="EMBL/GenBank/DDBJ databases">
        <title>Comparative genomic insights into amoeba endosymbionts belonging to the families of Holosporaceae and Candidatus Midichloriaceae within Rickettsiales.</title>
        <authorList>
            <person name="Wang Z."/>
            <person name="Wu M."/>
        </authorList>
    </citation>
    <scope>NUCLEOTIDE SEQUENCE [LARGE SCALE GENOMIC DNA]</scope>
    <source>
        <strain evidence="6">PRA3</strain>
    </source>
</reference>
<name>A0A077AWY4_9PROT</name>
<dbReference type="OrthoDB" id="9812435at2"/>
<keyword evidence="7" id="KW-1185">Reference proteome</keyword>
<evidence type="ECO:0000256" key="2">
    <source>
        <dbReference type="ARBA" id="ARBA00023015"/>
    </source>
</evidence>
<gene>
    <name evidence="6" type="ORF">ID47_10450</name>
</gene>
<evidence type="ECO:0000256" key="3">
    <source>
        <dbReference type="ARBA" id="ARBA00023125"/>
    </source>
</evidence>
<keyword evidence="3" id="KW-0238">DNA-binding</keyword>
<dbReference type="RefSeq" id="WP_038466084.1">
    <property type="nucleotide sequence ID" value="NZ_CP008941.1"/>
</dbReference>
<feature type="domain" description="HTH lysR-type" evidence="5">
    <location>
        <begin position="4"/>
        <end position="61"/>
    </location>
</feature>
<evidence type="ECO:0000256" key="4">
    <source>
        <dbReference type="ARBA" id="ARBA00023163"/>
    </source>
</evidence>
<keyword evidence="4" id="KW-0804">Transcription</keyword>
<dbReference type="GO" id="GO:0003700">
    <property type="term" value="F:DNA-binding transcription factor activity"/>
    <property type="evidence" value="ECO:0007669"/>
    <property type="project" value="InterPro"/>
</dbReference>
<keyword evidence="2" id="KW-0805">Transcription regulation</keyword>
<dbReference type="InterPro" id="IPR036388">
    <property type="entry name" value="WH-like_DNA-bd_sf"/>
</dbReference>
<evidence type="ECO:0000313" key="6">
    <source>
        <dbReference type="EMBL" id="AIK97061.1"/>
    </source>
</evidence>
<dbReference type="Proteomes" id="UP000028926">
    <property type="component" value="Chromosome"/>
</dbReference>
<dbReference type="PANTHER" id="PTHR30537:SF20">
    <property type="entry name" value="TRANSCRIPTIONAL REGULATORY PROTEIN"/>
    <property type="match status" value="1"/>
</dbReference>
<organism evidence="6 7">
    <name type="scientific">Candidatus Odyssella acanthamoebae</name>
    <dbReference type="NCBI Taxonomy" id="91604"/>
    <lineage>
        <taxon>Bacteria</taxon>
        <taxon>Pseudomonadati</taxon>
        <taxon>Pseudomonadota</taxon>
        <taxon>Alphaproteobacteria</taxon>
        <taxon>Holosporales</taxon>
        <taxon>Candidatus Paracaedibacteraceae</taxon>
        <taxon>Candidatus Odyssella</taxon>
    </lineage>
</organism>
<dbReference type="PANTHER" id="PTHR30537">
    <property type="entry name" value="HTH-TYPE TRANSCRIPTIONAL REGULATOR"/>
    <property type="match status" value="1"/>
</dbReference>
<dbReference type="PROSITE" id="PS50931">
    <property type="entry name" value="HTH_LYSR"/>
    <property type="match status" value="1"/>
</dbReference>
<evidence type="ECO:0000256" key="1">
    <source>
        <dbReference type="ARBA" id="ARBA00009437"/>
    </source>
</evidence>
<dbReference type="AlphaFoldDB" id="A0A077AWY4"/>
<dbReference type="eggNOG" id="COG0583">
    <property type="taxonomic scope" value="Bacteria"/>
</dbReference>
<dbReference type="Gene3D" id="3.40.190.290">
    <property type="match status" value="1"/>
</dbReference>
<dbReference type="SUPFAM" id="SSF46785">
    <property type="entry name" value="Winged helix' DNA-binding domain"/>
    <property type="match status" value="1"/>
</dbReference>
<protein>
    <recommendedName>
        <fullName evidence="5">HTH lysR-type domain-containing protein</fullName>
    </recommendedName>
</protein>